<dbReference type="AlphaFoldDB" id="A0A0K2GZP8"/>
<dbReference type="SMART" id="SM00382">
    <property type="entry name" value="AAA"/>
    <property type="match status" value="1"/>
</dbReference>
<dbReference type="InterPro" id="IPR003593">
    <property type="entry name" value="AAA+_ATPase"/>
</dbReference>
<dbReference type="PANTHER" id="PTHR43553">
    <property type="entry name" value="HEAVY METAL TRANSPORTER"/>
    <property type="match status" value="1"/>
</dbReference>
<sequence>MPTITFDNVGATYSGREILRSISLELTEPRIGIIGENGGGKSTLARLINGLGTATEGKVYYNGTNVARHAKEVRKDVGFIFSDADNQIVMPTVAEDIAFSLRKQKLPKQERERRVMEVLSRFGLHNHADDSPHLLSGGQKQLLALASVLVLEPTTIIADEPTTLLDLRNRLHIRKVFAQLSQQIVVVTHDLNFIDDFDRIIRVQAGRIVDDGSPEEVIPRYESDMRAFADGADSDTNS</sequence>
<dbReference type="Pfam" id="PF00005">
    <property type="entry name" value="ABC_tran"/>
    <property type="match status" value="1"/>
</dbReference>
<evidence type="ECO:0000256" key="2">
    <source>
        <dbReference type="ARBA" id="ARBA00022448"/>
    </source>
</evidence>
<dbReference type="CDD" id="cd03225">
    <property type="entry name" value="ABC_cobalt_CbiO_domain1"/>
    <property type="match status" value="1"/>
</dbReference>
<gene>
    <name evidence="6" type="ORF">CLAC_05465</name>
</gene>
<dbReference type="Proteomes" id="UP000058446">
    <property type="component" value="Chromosome"/>
</dbReference>
<evidence type="ECO:0000256" key="1">
    <source>
        <dbReference type="ARBA" id="ARBA00005417"/>
    </source>
</evidence>
<dbReference type="InterPro" id="IPR003439">
    <property type="entry name" value="ABC_transporter-like_ATP-bd"/>
</dbReference>
<dbReference type="InterPro" id="IPR050095">
    <property type="entry name" value="ECF_ABC_transporter_ATP-bd"/>
</dbReference>
<dbReference type="EMBL" id="CP006841">
    <property type="protein sequence ID" value="ALA67257.1"/>
    <property type="molecule type" value="Genomic_DNA"/>
</dbReference>
<proteinExistence type="inferred from homology"/>
<dbReference type="PROSITE" id="PS50893">
    <property type="entry name" value="ABC_TRANSPORTER_2"/>
    <property type="match status" value="1"/>
</dbReference>
<evidence type="ECO:0000259" key="5">
    <source>
        <dbReference type="PROSITE" id="PS50893"/>
    </source>
</evidence>
<dbReference type="PANTHER" id="PTHR43553:SF24">
    <property type="entry name" value="ENERGY-COUPLING FACTOR TRANSPORTER ATP-BINDING PROTEIN ECFA1"/>
    <property type="match status" value="1"/>
</dbReference>
<dbReference type="PATRIC" id="fig|1408189.4.peg.1088"/>
<keyword evidence="4 6" id="KW-0067">ATP-binding</keyword>
<dbReference type="InterPro" id="IPR015856">
    <property type="entry name" value="ABC_transpr_CbiO/EcfA_su"/>
</dbReference>
<dbReference type="KEGG" id="clw:CLAC_05465"/>
<evidence type="ECO:0000313" key="6">
    <source>
        <dbReference type="EMBL" id="ALA67257.1"/>
    </source>
</evidence>
<dbReference type="PROSITE" id="PS00211">
    <property type="entry name" value="ABC_TRANSPORTER_1"/>
    <property type="match status" value="1"/>
</dbReference>
<dbReference type="GO" id="GO:0016887">
    <property type="term" value="F:ATP hydrolysis activity"/>
    <property type="evidence" value="ECO:0007669"/>
    <property type="project" value="InterPro"/>
</dbReference>
<evidence type="ECO:0000256" key="3">
    <source>
        <dbReference type="ARBA" id="ARBA00022741"/>
    </source>
</evidence>
<evidence type="ECO:0000313" key="7">
    <source>
        <dbReference type="Proteomes" id="UP000058446"/>
    </source>
</evidence>
<keyword evidence="2" id="KW-0813">Transport</keyword>
<dbReference type="Gene3D" id="3.40.50.300">
    <property type="entry name" value="P-loop containing nucleotide triphosphate hydrolases"/>
    <property type="match status" value="1"/>
</dbReference>
<dbReference type="RefSeq" id="WP_053412025.1">
    <property type="nucleotide sequence ID" value="NZ_CP006841.1"/>
</dbReference>
<dbReference type="InterPro" id="IPR027417">
    <property type="entry name" value="P-loop_NTPase"/>
</dbReference>
<dbReference type="OrthoDB" id="9806471at2"/>
<protein>
    <submittedName>
        <fullName evidence="6">Cobalt ABC transporter ATP-binding protein</fullName>
    </submittedName>
</protein>
<accession>A0A0K2GZP8</accession>
<comment type="similarity">
    <text evidence="1">Belongs to the ABC transporter superfamily.</text>
</comment>
<dbReference type="GO" id="GO:0005524">
    <property type="term" value="F:ATP binding"/>
    <property type="evidence" value="ECO:0007669"/>
    <property type="project" value="UniProtKB-KW"/>
</dbReference>
<reference evidence="6 7" key="1">
    <citation type="submission" date="2013-10" db="EMBL/GenBank/DDBJ databases">
        <title>Complete genome sequence of Corynebacterium lactis DSM 45799(T), isolated from raw cow milk.</title>
        <authorList>
            <person name="Ruckert C."/>
            <person name="Albersmeier A."/>
            <person name="Lipski A."/>
            <person name="Kalinowski J."/>
        </authorList>
    </citation>
    <scope>NUCLEOTIDE SEQUENCE [LARGE SCALE GENOMIC DNA]</scope>
    <source>
        <strain evidence="6 7">RW2-5</strain>
    </source>
</reference>
<dbReference type="InterPro" id="IPR017871">
    <property type="entry name" value="ABC_transporter-like_CS"/>
</dbReference>
<organism evidence="6 7">
    <name type="scientific">Corynebacterium lactis RW2-5</name>
    <dbReference type="NCBI Taxonomy" id="1408189"/>
    <lineage>
        <taxon>Bacteria</taxon>
        <taxon>Bacillati</taxon>
        <taxon>Actinomycetota</taxon>
        <taxon>Actinomycetes</taxon>
        <taxon>Mycobacteriales</taxon>
        <taxon>Corynebacteriaceae</taxon>
        <taxon>Corynebacterium</taxon>
    </lineage>
</organism>
<dbReference type="GO" id="GO:0042626">
    <property type="term" value="F:ATPase-coupled transmembrane transporter activity"/>
    <property type="evidence" value="ECO:0007669"/>
    <property type="project" value="TreeGrafter"/>
</dbReference>
<dbReference type="GO" id="GO:0043190">
    <property type="term" value="C:ATP-binding cassette (ABC) transporter complex"/>
    <property type="evidence" value="ECO:0007669"/>
    <property type="project" value="TreeGrafter"/>
</dbReference>
<dbReference type="SUPFAM" id="SSF52540">
    <property type="entry name" value="P-loop containing nucleoside triphosphate hydrolases"/>
    <property type="match status" value="1"/>
</dbReference>
<name>A0A0K2GZP8_9CORY</name>
<keyword evidence="7" id="KW-1185">Reference proteome</keyword>
<feature type="domain" description="ABC transporter" evidence="5">
    <location>
        <begin position="4"/>
        <end position="230"/>
    </location>
</feature>
<evidence type="ECO:0000256" key="4">
    <source>
        <dbReference type="ARBA" id="ARBA00022840"/>
    </source>
</evidence>
<dbReference type="STRING" id="1408189.CLAC_05465"/>
<keyword evidence="3" id="KW-0547">Nucleotide-binding</keyword>